<dbReference type="CDD" id="cd15867">
    <property type="entry name" value="R-SNARE_YKT6"/>
    <property type="match status" value="1"/>
</dbReference>
<keyword evidence="6" id="KW-0564">Palmitate</keyword>
<dbReference type="InterPro" id="IPR042855">
    <property type="entry name" value="V_SNARE_CC"/>
</dbReference>
<protein>
    <recommendedName>
        <fullName evidence="9">Synaptobrevin homolog YKT6</fullName>
    </recommendedName>
</protein>
<evidence type="ECO:0000256" key="10">
    <source>
        <dbReference type="PROSITE-ProRule" id="PRU00290"/>
    </source>
</evidence>
<keyword evidence="5" id="KW-0472">Membrane</keyword>
<comment type="similarity">
    <text evidence="2">Belongs to the synaptobrevin family.</text>
</comment>
<name>A0A9P4N6X6_9PLEO</name>
<evidence type="ECO:0000256" key="5">
    <source>
        <dbReference type="ARBA" id="ARBA00023136"/>
    </source>
</evidence>
<dbReference type="PROSITE" id="PS50859">
    <property type="entry name" value="LONGIN"/>
    <property type="match status" value="1"/>
</dbReference>
<keyword evidence="8" id="KW-0636">Prenylation</keyword>
<keyword evidence="10" id="KW-0175">Coiled coil</keyword>
<feature type="domain" description="Longin" evidence="11">
    <location>
        <begin position="7"/>
        <end position="113"/>
    </location>
</feature>
<evidence type="ECO:0000259" key="11">
    <source>
        <dbReference type="PROSITE" id="PS50859"/>
    </source>
</evidence>
<dbReference type="GO" id="GO:0005484">
    <property type="term" value="F:SNAP receptor activity"/>
    <property type="evidence" value="ECO:0007669"/>
    <property type="project" value="TreeGrafter"/>
</dbReference>
<dbReference type="CDD" id="cd14824">
    <property type="entry name" value="Longin"/>
    <property type="match status" value="1"/>
</dbReference>
<sequence>MRIYYISVWRNEKGSPPLELCHARYLNDFNFFTKGTVNKFLTFSGNTVSQRTAPGQRQSVKEGGDDGGEKWVHAYARSEGVCGIAVADHDYDKRIVHSLLSKVLDDFVTRYPRTAYVNLEPVPDSEKDRDGNSPQRCPLPELKDYIVKWQDPRQADNITKIQYELDETKILIHKTIEGVLERGEKIDNLVQKSDILNAQSKMFYTQAKKQNSCCVVM</sequence>
<evidence type="ECO:0000256" key="1">
    <source>
        <dbReference type="ARBA" id="ARBA00004342"/>
    </source>
</evidence>
<evidence type="ECO:0000256" key="9">
    <source>
        <dbReference type="ARBA" id="ARBA00026133"/>
    </source>
</evidence>
<dbReference type="Gene3D" id="3.30.450.50">
    <property type="entry name" value="Longin domain"/>
    <property type="match status" value="1"/>
</dbReference>
<evidence type="ECO:0000256" key="6">
    <source>
        <dbReference type="ARBA" id="ARBA00023139"/>
    </source>
</evidence>
<accession>A0A9P4N6X6</accession>
<evidence type="ECO:0000256" key="2">
    <source>
        <dbReference type="ARBA" id="ARBA00008025"/>
    </source>
</evidence>
<keyword evidence="3" id="KW-1003">Cell membrane</keyword>
<dbReference type="InterPro" id="IPR011012">
    <property type="entry name" value="Longin-like_dom_sf"/>
</dbReference>
<evidence type="ECO:0000256" key="7">
    <source>
        <dbReference type="ARBA" id="ARBA00023288"/>
    </source>
</evidence>
<evidence type="ECO:0000259" key="12">
    <source>
        <dbReference type="PROSITE" id="PS50892"/>
    </source>
</evidence>
<evidence type="ECO:0000313" key="14">
    <source>
        <dbReference type="Proteomes" id="UP000800093"/>
    </source>
</evidence>
<reference evidence="14" key="1">
    <citation type="journal article" date="2020" name="Stud. Mycol.">
        <title>101 Dothideomycetes genomes: A test case for predicting lifestyles and emergence of pathogens.</title>
        <authorList>
            <person name="Haridas S."/>
            <person name="Albert R."/>
            <person name="Binder M."/>
            <person name="Bloem J."/>
            <person name="LaButti K."/>
            <person name="Salamov A."/>
            <person name="Andreopoulos B."/>
            <person name="Baker S."/>
            <person name="Barry K."/>
            <person name="Bills G."/>
            <person name="Bluhm B."/>
            <person name="Cannon C."/>
            <person name="Castanera R."/>
            <person name="Culley D."/>
            <person name="Daum C."/>
            <person name="Ezra D."/>
            <person name="Gonzalez J."/>
            <person name="Henrissat B."/>
            <person name="Kuo A."/>
            <person name="Liang C."/>
            <person name="Lipzen A."/>
            <person name="Lutzoni F."/>
            <person name="Magnuson J."/>
            <person name="Mondo S."/>
            <person name="Nolan M."/>
            <person name="Ohm R."/>
            <person name="Pangilinan J."/>
            <person name="Park H.-J."/>
            <person name="Ramirez L."/>
            <person name="Alfaro M."/>
            <person name="Sun H."/>
            <person name="Tritt A."/>
            <person name="Yoshinaga Y."/>
            <person name="Zwiers L.-H."/>
            <person name="Turgeon B."/>
            <person name="Goodwin S."/>
            <person name="Spatafora J."/>
            <person name="Crous P."/>
            <person name="Grigoriev I."/>
        </authorList>
    </citation>
    <scope>NUCLEOTIDE SEQUENCE [LARGE SCALE GENOMIC DNA]</scope>
    <source>
        <strain evidence="14">CBS 304.66</strain>
    </source>
</reference>
<dbReference type="InterPro" id="IPR010908">
    <property type="entry name" value="Longin_dom"/>
</dbReference>
<dbReference type="GO" id="GO:0005886">
    <property type="term" value="C:plasma membrane"/>
    <property type="evidence" value="ECO:0007669"/>
    <property type="project" value="UniProtKB-SubCell"/>
</dbReference>
<dbReference type="AlphaFoldDB" id="A0A9P4N6X6"/>
<comment type="caution">
    <text evidence="13">The sequence shown here is derived from an EMBL/GenBank/DDBJ whole genome shotgun (WGS) entry which is preliminary data.</text>
</comment>
<dbReference type="Pfam" id="PF00957">
    <property type="entry name" value="Synaptobrevin"/>
    <property type="match status" value="1"/>
</dbReference>
<dbReference type="SUPFAM" id="SSF64356">
    <property type="entry name" value="SNARE-like"/>
    <property type="match status" value="1"/>
</dbReference>
<keyword evidence="4" id="KW-0488">Methylation</keyword>
<feature type="domain" description="V-SNARE coiled-coil homology" evidence="12">
    <location>
        <begin position="157"/>
        <end position="217"/>
    </location>
</feature>
<keyword evidence="14" id="KW-1185">Reference proteome</keyword>
<dbReference type="PROSITE" id="PS00417">
    <property type="entry name" value="SYNAPTOBREVIN"/>
    <property type="match status" value="1"/>
</dbReference>
<dbReference type="InterPro" id="IPR045848">
    <property type="entry name" value="R-SNARE_YKT6"/>
</dbReference>
<gene>
    <name evidence="13" type="ORF">CC78DRAFT_530454</name>
</gene>
<organism evidence="13 14">
    <name type="scientific">Lojkania enalia</name>
    <dbReference type="NCBI Taxonomy" id="147567"/>
    <lineage>
        <taxon>Eukaryota</taxon>
        <taxon>Fungi</taxon>
        <taxon>Dikarya</taxon>
        <taxon>Ascomycota</taxon>
        <taxon>Pezizomycotina</taxon>
        <taxon>Dothideomycetes</taxon>
        <taxon>Pleosporomycetidae</taxon>
        <taxon>Pleosporales</taxon>
        <taxon>Pleosporales incertae sedis</taxon>
        <taxon>Lojkania</taxon>
    </lineage>
</organism>
<dbReference type="Pfam" id="PF13774">
    <property type="entry name" value="Longin"/>
    <property type="match status" value="1"/>
</dbReference>
<dbReference type="PROSITE" id="PS50892">
    <property type="entry name" value="V_SNARE"/>
    <property type="match status" value="1"/>
</dbReference>
<dbReference type="OrthoDB" id="27923at2759"/>
<dbReference type="SMART" id="SM01270">
    <property type="entry name" value="Longin"/>
    <property type="match status" value="1"/>
</dbReference>
<evidence type="ECO:0000256" key="8">
    <source>
        <dbReference type="ARBA" id="ARBA00023289"/>
    </source>
</evidence>
<dbReference type="SUPFAM" id="SSF58038">
    <property type="entry name" value="SNARE fusion complex"/>
    <property type="match status" value="1"/>
</dbReference>
<dbReference type="Proteomes" id="UP000800093">
    <property type="component" value="Unassembled WGS sequence"/>
</dbReference>
<keyword evidence="7" id="KW-0449">Lipoprotein</keyword>
<dbReference type="GO" id="GO:0006888">
    <property type="term" value="P:endoplasmic reticulum to Golgi vesicle-mediated transport"/>
    <property type="evidence" value="ECO:0007669"/>
    <property type="project" value="TreeGrafter"/>
</dbReference>
<evidence type="ECO:0000313" key="13">
    <source>
        <dbReference type="EMBL" id="KAF2268063.1"/>
    </source>
</evidence>
<dbReference type="PANTHER" id="PTHR45806">
    <property type="entry name" value="SYNAPTOBREVIN HOMOLOG YKT6"/>
    <property type="match status" value="1"/>
</dbReference>
<dbReference type="PANTHER" id="PTHR45806:SF1">
    <property type="entry name" value="SYNAPTOBREVIN HOMOLOG YKT6"/>
    <property type="match status" value="1"/>
</dbReference>
<dbReference type="GO" id="GO:0005794">
    <property type="term" value="C:Golgi apparatus"/>
    <property type="evidence" value="ECO:0007669"/>
    <property type="project" value="TreeGrafter"/>
</dbReference>
<evidence type="ECO:0000256" key="3">
    <source>
        <dbReference type="ARBA" id="ARBA00022475"/>
    </source>
</evidence>
<dbReference type="Gene3D" id="1.20.5.110">
    <property type="match status" value="1"/>
</dbReference>
<evidence type="ECO:0000256" key="4">
    <source>
        <dbReference type="ARBA" id="ARBA00022481"/>
    </source>
</evidence>
<dbReference type="InterPro" id="IPR001388">
    <property type="entry name" value="Synaptobrevin-like"/>
</dbReference>
<dbReference type="EMBL" id="ML986588">
    <property type="protein sequence ID" value="KAF2268063.1"/>
    <property type="molecule type" value="Genomic_DNA"/>
</dbReference>
<proteinExistence type="inferred from homology"/>
<comment type="subcellular location">
    <subcellularLocation>
        <location evidence="1">Cell membrane</location>
        <topology evidence="1">Lipid-anchor</topology>
        <orientation evidence="1">Cytoplasmic side</orientation>
    </subcellularLocation>
</comment>